<evidence type="ECO:0000256" key="3">
    <source>
        <dbReference type="ARBA" id="ARBA00022528"/>
    </source>
</evidence>
<dbReference type="AlphaFoldDB" id="A0A7S3QMB3"/>
<keyword evidence="12" id="KW-0496">Mitochondrion</keyword>
<dbReference type="EMBL" id="HBIP01004130">
    <property type="protein sequence ID" value="CAE0486904.1"/>
    <property type="molecule type" value="Transcribed_RNA"/>
</dbReference>
<comment type="subcellular location">
    <subcellularLocation>
        <location evidence="12">Mitochondrion</location>
    </subcellularLocation>
    <subcellularLocation>
        <location evidence="1">Plastid</location>
        <location evidence="1">Chloroplast</location>
    </subcellularLocation>
</comment>
<dbReference type="Gene3D" id="2.40.50.140">
    <property type="entry name" value="Nucleic acid-binding proteins"/>
    <property type="match status" value="2"/>
</dbReference>
<dbReference type="Pfam" id="PF00889">
    <property type="entry name" value="EF_TS"/>
    <property type="match status" value="2"/>
</dbReference>
<accession>A0A7S3QMB3</accession>
<keyword evidence="3" id="KW-0150">Chloroplast</keyword>
<dbReference type="PROSITE" id="PS01127">
    <property type="entry name" value="EF_TS_2"/>
    <property type="match status" value="2"/>
</dbReference>
<name>A0A7S3QMB3_DUNTE</name>
<dbReference type="SMART" id="SM00316">
    <property type="entry name" value="S1"/>
    <property type="match status" value="2"/>
</dbReference>
<dbReference type="GO" id="GO:0005739">
    <property type="term" value="C:mitochondrion"/>
    <property type="evidence" value="ECO:0007669"/>
    <property type="project" value="UniProtKB-SubCell"/>
</dbReference>
<feature type="domain" description="S1 motif" evidence="15">
    <location>
        <begin position="78"/>
        <end position="147"/>
    </location>
</feature>
<evidence type="ECO:0000256" key="9">
    <source>
        <dbReference type="ARBA" id="ARBA00063456"/>
    </source>
</evidence>
<evidence type="ECO:0000256" key="4">
    <source>
        <dbReference type="ARBA" id="ARBA00022640"/>
    </source>
</evidence>
<evidence type="ECO:0000259" key="15">
    <source>
        <dbReference type="PROSITE" id="PS50126"/>
    </source>
</evidence>
<dbReference type="SUPFAM" id="SSF50249">
    <property type="entry name" value="Nucleic acid-binding proteins"/>
    <property type="match status" value="2"/>
</dbReference>
<dbReference type="Gene3D" id="1.10.8.10">
    <property type="entry name" value="DNA helicase RuvA subunit, C-terminal domain"/>
    <property type="match status" value="2"/>
</dbReference>
<keyword evidence="5" id="KW-0677">Repeat</keyword>
<evidence type="ECO:0000256" key="1">
    <source>
        <dbReference type="ARBA" id="ARBA00004229"/>
    </source>
</evidence>
<sequence length="1017" mass="110899">MIKGLELRAATGATQGKLASLAPVRRLPVATRRASISRQQQPIRPASVARVNLRVAAAASTSTTEQQQPLPLSALKPGQQLEGRVVRVEQFGAFVNIGAAKDGLVHISQLSDGFVKNANAVVQPNQTVTVRVMSVDPSTGRIALSMKGMAGDAEEEQGYEEEEEEELDEIEAEEEVDDDIEADEGNELVEADEEGDGMLYQMREEDPEMTLESVAAFEAAADNEADMEVDLSAAMPAGPVGSLVSGTVKRAEDYGVFVEFQANGKTFTGLLPADEAKIPSAALQPEQLAKYVPEGAEVPTYINEDVENIKTYYNIGDAVQANILEYTEEGKIALTQWADWEVEADAANLEDEDETDLTVDEEGDPLALDPLDLIDDEQANDDVDEVAMQEEEDNSLFDIGTGMSRSDLKRAYMSSERQGRVLTGKIMDNMYTFTPRPLNKINPGALNVRNIGWTDTDFDLDEIELDDFWQESIPVPKRALKMMGLKKVTNEAGESELVEREGAQPREVDWSQVARYNREKEVAAFVNDLMAEDEDEAEVPVRAYRRPAVLAAAVQNVSASDVKALRKQTGAGMMDCKKALAECEGNAEKAVEWLRQKGMMGADKKAGRIAAEGAIAAYIHPGSRLGVLLEVNCETDFVAASDKFQALISELGMLVASCPGVTVVSPEDVPAELLARERDIEMNKEDIKSKPEAIRAKIVEGRLKKVQDEMALINQDSLTDPNQKVSEIIKQTIAAVGENIQVRRFVRYNLGEGLEKKSSNLAEEVAQQTKAKEEEVKASEAAPKQEEKKPEPEAPKASVQVSSKAVQELRRKSGAGMMDCKKALAECNMDMEKASDWLRKKGLASADKKAGRLAAEGVVARYIHPGSRLGVMLEVNCETDFVAASDAFNQLVSSLGMQIAASQSVEYVSPEDIPAEVYAREREIEMGREDLKSKPEAIRAKIAEGRTAKLAQEMTLLPQPFLADQTKTVEQAIKEVSAAVGEKISVRRFVKYQLGEGIEKKTSNLAEEVASIAGGSS</sequence>
<dbReference type="InterPro" id="IPR036402">
    <property type="entry name" value="EF-Ts_dimer_sf"/>
</dbReference>
<proteinExistence type="inferred from homology"/>
<dbReference type="CDD" id="cd05685">
    <property type="entry name" value="S1_Tex"/>
    <property type="match status" value="1"/>
</dbReference>
<dbReference type="PANTHER" id="PTHR11741">
    <property type="entry name" value="ELONGATION FACTOR TS"/>
    <property type="match status" value="1"/>
</dbReference>
<dbReference type="HAMAP" id="MF_00050">
    <property type="entry name" value="EF_Ts"/>
    <property type="match status" value="2"/>
</dbReference>
<evidence type="ECO:0000256" key="5">
    <source>
        <dbReference type="ARBA" id="ARBA00022737"/>
    </source>
</evidence>
<reference evidence="16" key="1">
    <citation type="submission" date="2021-01" db="EMBL/GenBank/DDBJ databases">
        <authorList>
            <person name="Corre E."/>
            <person name="Pelletier E."/>
            <person name="Niang G."/>
            <person name="Scheremetjew M."/>
            <person name="Finn R."/>
            <person name="Kale V."/>
            <person name="Holt S."/>
            <person name="Cochrane G."/>
            <person name="Meng A."/>
            <person name="Brown T."/>
            <person name="Cohen L."/>
        </authorList>
    </citation>
    <scope>NUCLEOTIDE SEQUENCE</scope>
    <source>
        <strain evidence="16">CCMP1320</strain>
    </source>
</reference>
<evidence type="ECO:0000256" key="12">
    <source>
        <dbReference type="HAMAP-Rule" id="MF_03135"/>
    </source>
</evidence>
<dbReference type="GO" id="GO:0003729">
    <property type="term" value="F:mRNA binding"/>
    <property type="evidence" value="ECO:0007669"/>
    <property type="project" value="UniProtKB-ARBA"/>
</dbReference>
<dbReference type="NCBIfam" id="TIGR00116">
    <property type="entry name" value="tsf"/>
    <property type="match status" value="2"/>
</dbReference>
<dbReference type="Gene3D" id="3.30.479.20">
    <property type="entry name" value="Elongation factor Ts, dimerisation domain"/>
    <property type="match status" value="2"/>
</dbReference>
<dbReference type="FunFam" id="2.40.50.140:FF:000051">
    <property type="entry name" value="RNA-binding transcriptional accessory protein"/>
    <property type="match status" value="1"/>
</dbReference>
<dbReference type="InterPro" id="IPR012340">
    <property type="entry name" value="NA-bd_OB-fold"/>
</dbReference>
<dbReference type="GO" id="GO:0003746">
    <property type="term" value="F:translation elongation factor activity"/>
    <property type="evidence" value="ECO:0007669"/>
    <property type="project" value="UniProtKB-UniRule"/>
</dbReference>
<evidence type="ECO:0000256" key="8">
    <source>
        <dbReference type="ARBA" id="ARBA00025453"/>
    </source>
</evidence>
<dbReference type="Pfam" id="PF00575">
    <property type="entry name" value="S1"/>
    <property type="match status" value="1"/>
</dbReference>
<feature type="compositionally biased region" description="Basic and acidic residues" evidence="14">
    <location>
        <begin position="770"/>
        <end position="794"/>
    </location>
</feature>
<dbReference type="InterPro" id="IPR044146">
    <property type="entry name" value="S1_Tex"/>
</dbReference>
<comment type="similarity">
    <text evidence="2 12 13">Belongs to the EF-Ts family.</text>
</comment>
<dbReference type="Gene3D" id="1.10.286.20">
    <property type="match status" value="2"/>
</dbReference>
<evidence type="ECO:0000256" key="14">
    <source>
        <dbReference type="SAM" id="MobiDB-lite"/>
    </source>
</evidence>
<dbReference type="SUPFAM" id="SSF54713">
    <property type="entry name" value="Elongation factor Ts (EF-Ts), dimerisation domain"/>
    <property type="match status" value="2"/>
</dbReference>
<evidence type="ECO:0000256" key="6">
    <source>
        <dbReference type="ARBA" id="ARBA00022768"/>
    </source>
</evidence>
<dbReference type="PROSITE" id="PS01126">
    <property type="entry name" value="EF_TS_1"/>
    <property type="match status" value="2"/>
</dbReference>
<comment type="subunit">
    <text evidence="9">Associates transiently with chloroplast polysomes.</text>
</comment>
<dbReference type="InterPro" id="IPR018101">
    <property type="entry name" value="Transl_elong_Ts_CS"/>
</dbReference>
<dbReference type="InterPro" id="IPR009060">
    <property type="entry name" value="UBA-like_sf"/>
</dbReference>
<dbReference type="CDD" id="cd14275">
    <property type="entry name" value="UBA_EF-Ts"/>
    <property type="match status" value="2"/>
</dbReference>
<dbReference type="InterPro" id="IPR001816">
    <property type="entry name" value="Transl_elong_EFTs/EF1B"/>
</dbReference>
<evidence type="ECO:0000256" key="11">
    <source>
        <dbReference type="ARBA" id="ARBA00065880"/>
    </source>
</evidence>
<dbReference type="FunFam" id="1.10.286.20:FF:000001">
    <property type="entry name" value="Elongation factor Ts"/>
    <property type="match status" value="2"/>
</dbReference>
<feature type="region of interest" description="Disordered" evidence="14">
    <location>
        <begin position="761"/>
        <end position="812"/>
    </location>
</feature>
<dbReference type="InterPro" id="IPR003029">
    <property type="entry name" value="S1_domain"/>
</dbReference>
<evidence type="ECO:0000256" key="2">
    <source>
        <dbReference type="ARBA" id="ARBA00005532"/>
    </source>
</evidence>
<comment type="subunit">
    <text evidence="10">Component of the chloroplast ribosome 70S subunit, and at low levels, present in polysomes.</text>
</comment>
<keyword evidence="6 12" id="KW-0251">Elongation factor</keyword>
<protein>
    <recommendedName>
        <fullName evidence="12">Elongation factor Ts, mitochondrial</fullName>
        <shortName evidence="12">EF-Ts</shortName>
        <shortName evidence="12">EF-TsMt</shortName>
    </recommendedName>
</protein>
<organism evidence="16">
    <name type="scientific">Dunaliella tertiolecta</name>
    <name type="common">Green alga</name>
    <dbReference type="NCBI Taxonomy" id="3047"/>
    <lineage>
        <taxon>Eukaryota</taxon>
        <taxon>Viridiplantae</taxon>
        <taxon>Chlorophyta</taxon>
        <taxon>core chlorophytes</taxon>
        <taxon>Chlorophyceae</taxon>
        <taxon>CS clade</taxon>
        <taxon>Chlamydomonadales</taxon>
        <taxon>Dunaliellaceae</taxon>
        <taxon>Dunaliella</taxon>
    </lineage>
</organism>
<evidence type="ECO:0000313" key="16">
    <source>
        <dbReference type="EMBL" id="CAE0486904.1"/>
    </source>
</evidence>
<dbReference type="PANTHER" id="PTHR11741:SF10">
    <property type="entry name" value="POLYPROTEIN OF EF-TS, CHLOROPLASTIC"/>
    <property type="match status" value="1"/>
</dbReference>
<feature type="region of interest" description="Disordered" evidence="14">
    <location>
        <begin position="148"/>
        <end position="177"/>
    </location>
</feature>
<dbReference type="PROSITE" id="PS50126">
    <property type="entry name" value="S1"/>
    <property type="match status" value="2"/>
</dbReference>
<evidence type="ECO:0000256" key="7">
    <source>
        <dbReference type="ARBA" id="ARBA00022917"/>
    </source>
</evidence>
<keyword evidence="4" id="KW-0934">Plastid</keyword>
<dbReference type="FunFam" id="1.10.8.10:FF:000001">
    <property type="entry name" value="Elongation factor Ts"/>
    <property type="match status" value="2"/>
</dbReference>
<keyword evidence="7 12" id="KW-0648">Protein biosynthesis</keyword>
<feature type="compositionally biased region" description="Acidic residues" evidence="14">
    <location>
        <begin position="152"/>
        <end position="177"/>
    </location>
</feature>
<dbReference type="InterPro" id="IPR014039">
    <property type="entry name" value="Transl_elong_EFTs/EF1B_dimer"/>
</dbReference>
<gene>
    <name evidence="12" type="primary">EFTS</name>
    <name evidence="16" type="ORF">DTER00134_LOCUS1943</name>
</gene>
<evidence type="ECO:0000256" key="10">
    <source>
        <dbReference type="ARBA" id="ARBA00065253"/>
    </source>
</evidence>
<dbReference type="GO" id="GO:0009507">
    <property type="term" value="C:chloroplast"/>
    <property type="evidence" value="ECO:0007669"/>
    <property type="project" value="UniProtKB-SubCell"/>
</dbReference>
<feature type="domain" description="S1 motif" evidence="15">
    <location>
        <begin position="241"/>
        <end position="337"/>
    </location>
</feature>
<dbReference type="GO" id="GO:0070125">
    <property type="term" value="P:mitochondrial translational elongation"/>
    <property type="evidence" value="ECO:0007669"/>
    <property type="project" value="TreeGrafter"/>
</dbReference>
<evidence type="ECO:0000256" key="13">
    <source>
        <dbReference type="RuleBase" id="RU000642"/>
    </source>
</evidence>
<dbReference type="SUPFAM" id="SSF46934">
    <property type="entry name" value="UBA-like"/>
    <property type="match status" value="2"/>
</dbReference>
<comment type="function">
    <text evidence="8 12 13">Associates with the EF-Tu.GDP complex and induces the exchange of GDP to GTP. It remains bound to the aminoacyl-tRNA.EF-Tu.GTP complex up to the GTP hydrolysis stage on the ribosome.</text>
</comment>
<comment type="subunit">
    <text evidence="11">Component of the chloroplast ribosome 30S and 70S subunits, as well as polysomes.</text>
</comment>